<keyword evidence="4" id="KW-1185">Reference proteome</keyword>
<dbReference type="OrthoDB" id="4965501at2"/>
<gene>
    <name evidence="3" type="ORF">SAMN04488693_10996</name>
</gene>
<sequence>MLTQILNFAVVAGETAEHHAELPMPAIAYGGLIMGALLLLMFVTIAFTSLGHRHEAVQEHADPHRQHPNKHDHGETSQH</sequence>
<evidence type="ECO:0000313" key="3">
    <source>
        <dbReference type="EMBL" id="SDI33644.1"/>
    </source>
</evidence>
<proteinExistence type="predicted"/>
<evidence type="ECO:0000256" key="1">
    <source>
        <dbReference type="SAM" id="MobiDB-lite"/>
    </source>
</evidence>
<keyword evidence="2" id="KW-0472">Membrane</keyword>
<organism evidence="3 4">
    <name type="scientific">Arthrobacter subterraneus</name>
    <dbReference type="NCBI Taxonomy" id="335973"/>
    <lineage>
        <taxon>Bacteria</taxon>
        <taxon>Bacillati</taxon>
        <taxon>Actinomycetota</taxon>
        <taxon>Actinomycetes</taxon>
        <taxon>Micrococcales</taxon>
        <taxon>Micrococcaceae</taxon>
        <taxon>Arthrobacter</taxon>
    </lineage>
</organism>
<dbReference type="RefSeq" id="WP_026543745.1">
    <property type="nucleotide sequence ID" value="NZ_FNDT01000009.1"/>
</dbReference>
<feature type="transmembrane region" description="Helical" evidence="2">
    <location>
        <begin position="26"/>
        <end position="47"/>
    </location>
</feature>
<dbReference type="Proteomes" id="UP000199258">
    <property type="component" value="Unassembled WGS sequence"/>
</dbReference>
<reference evidence="3 4" key="1">
    <citation type="submission" date="2016-10" db="EMBL/GenBank/DDBJ databases">
        <authorList>
            <person name="de Groot N.N."/>
        </authorList>
    </citation>
    <scope>NUCLEOTIDE SEQUENCE [LARGE SCALE GENOMIC DNA]</scope>
    <source>
        <strain evidence="3 4">NP_1H</strain>
    </source>
</reference>
<protein>
    <submittedName>
        <fullName evidence="3">Uncharacterized protein</fullName>
    </submittedName>
</protein>
<keyword evidence="2" id="KW-1133">Transmembrane helix</keyword>
<dbReference type="AlphaFoldDB" id="A0A1G8JQW7"/>
<evidence type="ECO:0000256" key="2">
    <source>
        <dbReference type="SAM" id="Phobius"/>
    </source>
</evidence>
<evidence type="ECO:0000313" key="4">
    <source>
        <dbReference type="Proteomes" id="UP000199258"/>
    </source>
</evidence>
<accession>A0A1G8JQW7</accession>
<dbReference type="STRING" id="335973.SAMN04488693_10996"/>
<feature type="region of interest" description="Disordered" evidence="1">
    <location>
        <begin position="54"/>
        <end position="79"/>
    </location>
</feature>
<dbReference type="EMBL" id="FNDT01000009">
    <property type="protein sequence ID" value="SDI33644.1"/>
    <property type="molecule type" value="Genomic_DNA"/>
</dbReference>
<name>A0A1G8JQW7_9MICC</name>
<keyword evidence="2" id="KW-0812">Transmembrane</keyword>